<dbReference type="PANTHER" id="PTHR10039">
    <property type="entry name" value="AMELOGENIN"/>
    <property type="match status" value="1"/>
</dbReference>
<dbReference type="Gene3D" id="3.40.50.300">
    <property type="entry name" value="P-loop containing nucleotide triphosphate hydrolases"/>
    <property type="match status" value="1"/>
</dbReference>
<keyword evidence="1" id="KW-0677">Repeat</keyword>
<dbReference type="HOGENOM" id="CLU_065005_0_0_1"/>
<gene>
    <name evidence="3" type="ORF">M422DRAFT_30851</name>
</gene>
<dbReference type="PANTHER" id="PTHR10039:SF16">
    <property type="entry name" value="GPI INOSITOL-DEACYLASE"/>
    <property type="match status" value="1"/>
</dbReference>
<organism evidence="3 4">
    <name type="scientific">Sphaerobolus stellatus (strain SS14)</name>
    <dbReference type="NCBI Taxonomy" id="990650"/>
    <lineage>
        <taxon>Eukaryota</taxon>
        <taxon>Fungi</taxon>
        <taxon>Dikarya</taxon>
        <taxon>Basidiomycota</taxon>
        <taxon>Agaricomycotina</taxon>
        <taxon>Agaricomycetes</taxon>
        <taxon>Phallomycetidae</taxon>
        <taxon>Geastrales</taxon>
        <taxon>Sphaerobolaceae</taxon>
        <taxon>Sphaerobolus</taxon>
    </lineage>
</organism>
<evidence type="ECO:0000313" key="3">
    <source>
        <dbReference type="EMBL" id="KIJ43609.1"/>
    </source>
</evidence>
<protein>
    <recommendedName>
        <fullName evidence="2">Nephrocystin 3-like N-terminal domain-containing protein</fullName>
    </recommendedName>
</protein>
<feature type="domain" description="Nephrocystin 3-like N-terminal" evidence="2">
    <location>
        <begin position="182"/>
        <end position="279"/>
    </location>
</feature>
<reference evidence="3 4" key="1">
    <citation type="submission" date="2014-06" db="EMBL/GenBank/DDBJ databases">
        <title>Evolutionary Origins and Diversification of the Mycorrhizal Mutualists.</title>
        <authorList>
            <consortium name="DOE Joint Genome Institute"/>
            <consortium name="Mycorrhizal Genomics Consortium"/>
            <person name="Kohler A."/>
            <person name="Kuo A."/>
            <person name="Nagy L.G."/>
            <person name="Floudas D."/>
            <person name="Copeland A."/>
            <person name="Barry K.W."/>
            <person name="Cichocki N."/>
            <person name="Veneault-Fourrey C."/>
            <person name="LaButti K."/>
            <person name="Lindquist E.A."/>
            <person name="Lipzen A."/>
            <person name="Lundell T."/>
            <person name="Morin E."/>
            <person name="Murat C."/>
            <person name="Riley R."/>
            <person name="Ohm R."/>
            <person name="Sun H."/>
            <person name="Tunlid A."/>
            <person name="Henrissat B."/>
            <person name="Grigoriev I.V."/>
            <person name="Hibbett D.S."/>
            <person name="Martin F."/>
        </authorList>
    </citation>
    <scope>NUCLEOTIDE SEQUENCE [LARGE SCALE GENOMIC DNA]</scope>
    <source>
        <strain evidence="3 4">SS14</strain>
    </source>
</reference>
<evidence type="ECO:0000256" key="1">
    <source>
        <dbReference type="ARBA" id="ARBA00022737"/>
    </source>
</evidence>
<dbReference type="AlphaFoldDB" id="A0A0C9V9F0"/>
<accession>A0A0C9V9F0</accession>
<dbReference type="InterPro" id="IPR027417">
    <property type="entry name" value="P-loop_NTPase"/>
</dbReference>
<dbReference type="EMBL" id="KN837122">
    <property type="protein sequence ID" value="KIJ43609.1"/>
    <property type="molecule type" value="Genomic_DNA"/>
</dbReference>
<dbReference type="Pfam" id="PF24883">
    <property type="entry name" value="NPHP3_N"/>
    <property type="match status" value="1"/>
</dbReference>
<dbReference type="Proteomes" id="UP000054279">
    <property type="component" value="Unassembled WGS sequence"/>
</dbReference>
<evidence type="ECO:0000313" key="4">
    <source>
        <dbReference type="Proteomes" id="UP000054279"/>
    </source>
</evidence>
<name>A0A0C9V9F0_SPHS4</name>
<evidence type="ECO:0000259" key="2">
    <source>
        <dbReference type="Pfam" id="PF24883"/>
    </source>
</evidence>
<dbReference type="OrthoDB" id="7464126at2759"/>
<dbReference type="InterPro" id="IPR056884">
    <property type="entry name" value="NPHP3-like_N"/>
</dbReference>
<proteinExistence type="predicted"/>
<keyword evidence="4" id="KW-1185">Reference proteome</keyword>
<sequence>MDPLSITSAAAGFLGTAQTVYTLASRIVTAEKDEKNAIDEFKAQIQYFDRILSDLQSLIDEAADAPGNIWQDYSELESCLKACTSQLQEFVDKFKPPLSRWKGLLHRFKWPLKDEERKRLVDLVDRCKSSIHLELTVKHSRAMQVIAAAVQADLYNEKILKWLNVVEVNSNFDKARDKCHPGTGQWFLQSGAFERFRGGGCECLWLHGIPGAGKTILSGSIIAGLRNHVESKPNMGLAYFFFSYTDKAKQNTFNMLSSIAAQLVQRISNIPPRVVTLYTVVCKKNAHVVFRHYLMPHQVVTWGMNIRLIETV</sequence>